<dbReference type="Gene3D" id="3.90.920.10">
    <property type="entry name" value="DNA primase, PRIM domain"/>
    <property type="match status" value="1"/>
</dbReference>
<name>A0ABT1TBD7_9SPHI</name>
<dbReference type="CDD" id="cd04865">
    <property type="entry name" value="LigD_Pol_like_2"/>
    <property type="match status" value="1"/>
</dbReference>
<dbReference type="EMBL" id="JANHOH010000017">
    <property type="protein sequence ID" value="MCQ6961581.1"/>
    <property type="molecule type" value="Genomic_DNA"/>
</dbReference>
<evidence type="ECO:0000259" key="1">
    <source>
        <dbReference type="Pfam" id="PF21686"/>
    </source>
</evidence>
<gene>
    <name evidence="2" type="primary">ligD</name>
    <name evidence="2" type="ORF">NPE20_26650</name>
</gene>
<dbReference type="PANTHER" id="PTHR42705">
    <property type="entry name" value="BIFUNCTIONAL NON-HOMOLOGOUS END JOINING PROTEIN LIGD"/>
    <property type="match status" value="1"/>
</dbReference>
<keyword evidence="2" id="KW-0436">Ligase</keyword>
<feature type="domain" description="DNA ligase D polymerase" evidence="1">
    <location>
        <begin position="43"/>
        <end position="294"/>
    </location>
</feature>
<comment type="caution">
    <text evidence="2">The sequence shown here is derived from an EMBL/GenBank/DDBJ whole genome shotgun (WGS) entry which is preliminary data.</text>
</comment>
<evidence type="ECO:0000313" key="2">
    <source>
        <dbReference type="EMBL" id="MCQ6961581.1"/>
    </source>
</evidence>
<dbReference type="RefSeq" id="WP_256541747.1">
    <property type="nucleotide sequence ID" value="NZ_JANHOH010000017.1"/>
</dbReference>
<dbReference type="InterPro" id="IPR014145">
    <property type="entry name" value="LigD_pol_dom"/>
</dbReference>
<sequence>MVVVMSKMLLNKGDETQVRVVDQHQLTFSHLDKLYWPDDGLAKRDLINYYDQVASYMLPYLKGRPVTLHRFPDGITGGHFYQKDVSGILPEWAESFEHTTEVGELQHYLVANDEAALLWMAGLGCIEINPWCSRITSPDHPDYCVLDLDPGGNSFSKVIQVALVIKATLNGLGVSAYPKTSGLTGLHIYIPLGAKYSFDQSAQLARHILTVAHQQTSGYTTMERMIHKRQGKLYLDYLQNRFAATVAAPYSLRPKPGAPVSMPLSWEEIKPGLNIRNFTIQNAPQRLRATGDLFKGVLGEGVDLLRILRQ</sequence>
<reference evidence="2 3" key="1">
    <citation type="submission" date="2022-07" db="EMBL/GenBank/DDBJ databases">
        <title>Mucilaginibacter sp. JC4.</title>
        <authorList>
            <person name="Le V."/>
            <person name="Ko S.-R."/>
            <person name="Ahn C.-Y."/>
            <person name="Oh H.-M."/>
        </authorList>
    </citation>
    <scope>NUCLEOTIDE SEQUENCE [LARGE SCALE GENOMIC DNA]</scope>
    <source>
        <strain evidence="2 3">JC4</strain>
    </source>
</reference>
<dbReference type="Pfam" id="PF21686">
    <property type="entry name" value="LigD_Prim-Pol"/>
    <property type="match status" value="1"/>
</dbReference>
<organism evidence="2 3">
    <name type="scientific">Mucilaginibacter aquariorum</name>
    <dbReference type="NCBI Taxonomy" id="2967225"/>
    <lineage>
        <taxon>Bacteria</taxon>
        <taxon>Pseudomonadati</taxon>
        <taxon>Bacteroidota</taxon>
        <taxon>Sphingobacteriia</taxon>
        <taxon>Sphingobacteriales</taxon>
        <taxon>Sphingobacteriaceae</taxon>
        <taxon>Mucilaginibacter</taxon>
    </lineage>
</organism>
<dbReference type="EC" id="6.5.1.1" evidence="2"/>
<keyword evidence="3" id="KW-1185">Reference proteome</keyword>
<evidence type="ECO:0000313" key="3">
    <source>
        <dbReference type="Proteomes" id="UP001204376"/>
    </source>
</evidence>
<dbReference type="PANTHER" id="PTHR42705:SF2">
    <property type="entry name" value="BIFUNCTIONAL NON-HOMOLOGOUS END JOINING PROTEIN LIGD"/>
    <property type="match status" value="1"/>
</dbReference>
<accession>A0ABT1TBD7</accession>
<dbReference type="GO" id="GO:0003910">
    <property type="term" value="F:DNA ligase (ATP) activity"/>
    <property type="evidence" value="ECO:0007669"/>
    <property type="project" value="UniProtKB-EC"/>
</dbReference>
<protein>
    <submittedName>
        <fullName evidence="2">Non-homologous end-joining DNA ligase</fullName>
        <ecNumber evidence="2">6.5.1.1</ecNumber>
    </submittedName>
</protein>
<dbReference type="Proteomes" id="UP001204376">
    <property type="component" value="Unassembled WGS sequence"/>
</dbReference>
<dbReference type="InterPro" id="IPR052171">
    <property type="entry name" value="NHEJ_LigD"/>
</dbReference>
<dbReference type="NCBIfam" id="TIGR02778">
    <property type="entry name" value="ligD_pol"/>
    <property type="match status" value="1"/>
</dbReference>
<proteinExistence type="predicted"/>